<gene>
    <name evidence="3" type="ORF">ID810_02125</name>
</gene>
<feature type="chain" id="PRO_5038819200" description="Integral membrane protein" evidence="2">
    <location>
        <begin position="19"/>
        <end position="394"/>
    </location>
</feature>
<feature type="transmembrane region" description="Helical" evidence="1">
    <location>
        <begin position="69"/>
        <end position="87"/>
    </location>
</feature>
<proteinExistence type="predicted"/>
<keyword evidence="2" id="KW-0732">Signal</keyword>
<feature type="transmembrane region" description="Helical" evidence="1">
    <location>
        <begin position="132"/>
        <end position="161"/>
    </location>
</feature>
<feature type="transmembrane region" description="Helical" evidence="1">
    <location>
        <begin position="364"/>
        <end position="383"/>
    </location>
</feature>
<keyword evidence="4" id="KW-1185">Reference proteome</keyword>
<keyword evidence="1" id="KW-0472">Membrane</keyword>
<dbReference type="RefSeq" id="WP_166856472.1">
    <property type="nucleotide sequence ID" value="NZ_JAAIJX010000008.1"/>
</dbReference>
<dbReference type="EMBL" id="CP063989">
    <property type="protein sequence ID" value="QPL06492.1"/>
    <property type="molecule type" value="Genomic_DNA"/>
</dbReference>
<keyword evidence="1" id="KW-1133">Transmembrane helix</keyword>
<dbReference type="AlphaFoldDB" id="A0A7T0LMT0"/>
<feature type="signal peptide" evidence="2">
    <location>
        <begin position="1"/>
        <end position="18"/>
    </location>
</feature>
<dbReference type="Proteomes" id="UP000594637">
    <property type="component" value="Chromosome"/>
</dbReference>
<name>A0A7T0LMT0_9ACTO</name>
<feature type="transmembrane region" description="Helical" evidence="1">
    <location>
        <begin position="288"/>
        <end position="305"/>
    </location>
</feature>
<evidence type="ECO:0000256" key="1">
    <source>
        <dbReference type="SAM" id="Phobius"/>
    </source>
</evidence>
<evidence type="ECO:0008006" key="5">
    <source>
        <dbReference type="Google" id="ProtNLM"/>
    </source>
</evidence>
<evidence type="ECO:0000256" key="2">
    <source>
        <dbReference type="SAM" id="SignalP"/>
    </source>
</evidence>
<feature type="transmembrane region" description="Helical" evidence="1">
    <location>
        <begin position="312"/>
        <end position="331"/>
    </location>
</feature>
<feature type="transmembrane region" description="Helical" evidence="1">
    <location>
        <begin position="94"/>
        <end position="112"/>
    </location>
</feature>
<feature type="transmembrane region" description="Helical" evidence="1">
    <location>
        <begin position="230"/>
        <end position="251"/>
    </location>
</feature>
<evidence type="ECO:0000313" key="4">
    <source>
        <dbReference type="Proteomes" id="UP000594637"/>
    </source>
</evidence>
<sequence length="394" mass="41990">MQVLLVWAACTAFTLLLARLGAQDTPATPWAGPRPSWSEHVSFWDSGWYARIESEGYPTELPLDESGQVTQSTWAFMPLLPTLAGLLSWTGASFYARAALVSLVSSALAAVLSDRWLAPRTGAPTSLWAVALVWSGPCALILQGAYAEPLALALVVAVLLLADRRRFLSALPLVPLAALARPVGLPLAAGLGLWWLADLLRSRGVLPAAVRAPLESALGAGLSAAERLRLFVLTVAALASALLWPALAWAATGRADAYTATETAWRGSHLLPFTPWVLRSGWWVGEHLGPVLLAGVLLLAGAALGSRALRSTGAVAWTWCVGYVLYLLVFFDPTSSLLRLLLPLVPVGWALAGALERHHGPRGLVLALVVGILGQVLWISWVWDVASVSIQWVP</sequence>
<feature type="transmembrane region" description="Helical" evidence="1">
    <location>
        <begin position="337"/>
        <end position="355"/>
    </location>
</feature>
<protein>
    <recommendedName>
        <fullName evidence="5">Integral membrane protein</fullName>
    </recommendedName>
</protein>
<organism evidence="3 4">
    <name type="scientific">Actinomyces respiraculi</name>
    <dbReference type="NCBI Taxonomy" id="2744574"/>
    <lineage>
        <taxon>Bacteria</taxon>
        <taxon>Bacillati</taxon>
        <taxon>Actinomycetota</taxon>
        <taxon>Actinomycetes</taxon>
        <taxon>Actinomycetales</taxon>
        <taxon>Actinomycetaceae</taxon>
        <taxon>Actinomyces</taxon>
    </lineage>
</organism>
<keyword evidence="1" id="KW-0812">Transmembrane</keyword>
<accession>A0A7T0LMT0</accession>
<evidence type="ECO:0000313" key="3">
    <source>
        <dbReference type="EMBL" id="QPL06492.1"/>
    </source>
</evidence>
<reference evidence="3 4" key="1">
    <citation type="submission" date="2020-11" db="EMBL/GenBank/DDBJ databases">
        <title>Actinomyces sp. ZJ750.</title>
        <authorList>
            <person name="Zhou J."/>
        </authorList>
    </citation>
    <scope>NUCLEOTIDE SEQUENCE [LARGE SCALE GENOMIC DNA]</scope>
    <source>
        <strain evidence="3 4">ZJ750</strain>
    </source>
</reference>
<dbReference type="KEGG" id="arep:ID810_02125"/>